<keyword evidence="3" id="KW-1185">Reference proteome</keyword>
<accession>A0A9P6X256</accession>
<evidence type="ECO:0000256" key="1">
    <source>
        <dbReference type="SAM" id="MobiDB-lite"/>
    </source>
</evidence>
<feature type="compositionally biased region" description="Acidic residues" evidence="1">
    <location>
        <begin position="69"/>
        <end position="78"/>
    </location>
</feature>
<sequence length="221" mass="25802">MNTPKTPDRPTVNHSAYQTFTPCTRLSRMTIGPVTDYPRPTSSFQERWMEEKVREGEDRFDKKRPFSFSEDEESDDDAFFSSDPCSLSPAHHLYPPFDDEAMLSATPPTRKSLFEDEDEVDRYHDPSTAWLVRVYHDNRNQEDTACEEMSEEEEENRSPWDGKEEGKRWREGEERLPLQEISLEEDLQTSKKMLLGSGKKRVIQTSSLRFIKRKGKKPASD</sequence>
<dbReference type="OrthoDB" id="2275770at2759"/>
<name>A0A9P6X256_RHIOR</name>
<feature type="compositionally biased region" description="Basic and acidic residues" evidence="1">
    <location>
        <begin position="52"/>
        <end position="64"/>
    </location>
</feature>
<feature type="region of interest" description="Disordered" evidence="1">
    <location>
        <begin position="52"/>
        <end position="85"/>
    </location>
</feature>
<evidence type="ECO:0000313" key="2">
    <source>
        <dbReference type="EMBL" id="KAG1303647.1"/>
    </source>
</evidence>
<protein>
    <submittedName>
        <fullName evidence="2">Uncharacterized protein</fullName>
    </submittedName>
</protein>
<comment type="caution">
    <text evidence="2">The sequence shown here is derived from an EMBL/GenBank/DDBJ whole genome shotgun (WGS) entry which is preliminary data.</text>
</comment>
<gene>
    <name evidence="2" type="ORF">G6F64_009890</name>
</gene>
<evidence type="ECO:0000313" key="3">
    <source>
        <dbReference type="Proteomes" id="UP000716291"/>
    </source>
</evidence>
<dbReference type="Proteomes" id="UP000716291">
    <property type="component" value="Unassembled WGS sequence"/>
</dbReference>
<feature type="region of interest" description="Disordered" evidence="1">
    <location>
        <begin position="142"/>
        <end position="176"/>
    </location>
</feature>
<feature type="compositionally biased region" description="Basic and acidic residues" evidence="1">
    <location>
        <begin position="156"/>
        <end position="176"/>
    </location>
</feature>
<reference evidence="2" key="1">
    <citation type="journal article" date="2020" name="Microb. Genom.">
        <title>Genetic diversity of clinical and environmental Mucorales isolates obtained from an investigation of mucormycosis cases among solid organ transplant recipients.</title>
        <authorList>
            <person name="Nguyen M.H."/>
            <person name="Kaul D."/>
            <person name="Muto C."/>
            <person name="Cheng S.J."/>
            <person name="Richter R.A."/>
            <person name="Bruno V.M."/>
            <person name="Liu G."/>
            <person name="Beyhan S."/>
            <person name="Sundermann A.J."/>
            <person name="Mounaud S."/>
            <person name="Pasculle A.W."/>
            <person name="Nierman W.C."/>
            <person name="Driscoll E."/>
            <person name="Cumbie R."/>
            <person name="Clancy C.J."/>
            <person name="Dupont C.L."/>
        </authorList>
    </citation>
    <scope>NUCLEOTIDE SEQUENCE</scope>
    <source>
        <strain evidence="2">GL11</strain>
    </source>
</reference>
<organism evidence="2 3">
    <name type="scientific">Rhizopus oryzae</name>
    <name type="common">Mucormycosis agent</name>
    <name type="synonym">Rhizopus arrhizus var. delemar</name>
    <dbReference type="NCBI Taxonomy" id="64495"/>
    <lineage>
        <taxon>Eukaryota</taxon>
        <taxon>Fungi</taxon>
        <taxon>Fungi incertae sedis</taxon>
        <taxon>Mucoromycota</taxon>
        <taxon>Mucoromycotina</taxon>
        <taxon>Mucoromycetes</taxon>
        <taxon>Mucorales</taxon>
        <taxon>Mucorineae</taxon>
        <taxon>Rhizopodaceae</taxon>
        <taxon>Rhizopus</taxon>
    </lineage>
</organism>
<dbReference type="AlphaFoldDB" id="A0A9P6X256"/>
<proteinExistence type="predicted"/>
<dbReference type="EMBL" id="JAANQT010001904">
    <property type="protein sequence ID" value="KAG1303647.1"/>
    <property type="molecule type" value="Genomic_DNA"/>
</dbReference>
<feature type="compositionally biased region" description="Acidic residues" evidence="1">
    <location>
        <begin position="144"/>
        <end position="155"/>
    </location>
</feature>